<name>A0A0A8EDA0_MESFC</name>
<feature type="compositionally biased region" description="Low complexity" evidence="1">
    <location>
        <begin position="679"/>
        <end position="693"/>
    </location>
</feature>
<feature type="region of interest" description="Disordered" evidence="1">
    <location>
        <begin position="657"/>
        <end position="721"/>
    </location>
</feature>
<evidence type="ECO:0000313" key="3">
    <source>
        <dbReference type="Proteomes" id="UP000031129"/>
    </source>
</evidence>
<dbReference type="HOGENOM" id="CLU_271564_0_0_14"/>
<sequence>MAKSKNPIVMTATAITGIAVFATTIGLVTRISYTGKNPRAELESLVSRVKHVAFKSDVFDNSTTYKQIKEMLFDETGKLKAGIDLKKFVSFYTTVNSRIHKFDPNFTPNRPFLEFINLIPNDEDESFEIQFRAKHQIDNNYTAYSNILSKKISFVQRSQFALADFNANLEKITKSFEANIQNLRKKDLSSNFASENLAIISQKIPFLTRVEDFAKDINKSGTQEEAIKRISQYFPDFQKLIYELNDDNNNKLPFKKGKIFTFSLEKHAGTNNFITLSADLEPSFLVKAELTNEAKFELKDLNIQEIQMLEKIKLVPSSKTEPEKSQQTETKKENEVKPEVNEIAAQNPTPETTKTVHIASKKPSYFADIDEILSNISIRKLKLSDFKITAKEVTIQSNTTPTSSPLAAVAPSQSGSQPTQATSASSSPSSTSGTSTPQAKPENKKPQLPATQTAKPQGEKPEILPNYFEIYQQKADEFLTEINKKFYQSNQAKSDAVVSKINSQFLINPISLDFGKLSPYFKKSNPEGVSYLFDIANAEIKEENEKTSLAIPVTISIFSSFFGDFNEKLLKQKHDIFVLPNFKTDMQKGSKNQVPQPSLDKDKQTYYLVKSLTKFSEPSQESGKTSENSENSEVKILSSTGYISKQELEALIEQSKKAEARASEPELKKVKVARSLKDTNNQEQTTTTPTANNHGKNQNSQESQPSPAPEKKGEKPQPEPFLEPKYDEIREIIANPFQYGYNFGANEAMLNAWVGKQVFPSPKDFADFKQNNSISSEYQIKSLKSDKFFENDYDVAAFYAYLVQLDPARVLEYFYEIAKANNLIDPSTQLDMQNVKEGNVFFEAEKIKLKTTDQNPVYALDFNSQVLNFDLRGWISNLYLPKNLIDNKINPATEGLNDAKIFGKLSEQNANTELFKQLKESLEKIQKTFKDASASILKESSSSDTNSHSQSSNGLSLTDTKDSEIKKFFKEKTQNFRDLRDVLLAFYYKAKQMNNFSAWKKIGIGNNLDYKIIFEKYNNNSQNSHSNAIPDGVEEYKLVYYYKIFDTKTKKDLYQTPKTTLNLYLSKTPTRTEEYKAKQELNKAILSIPYSYSVFYLKKDQFDKIEDKPKTPPNSNKNGFEQTEGFKKIQQHVASFNKDFEVSVASQKKDPFNPDRIKIVNLQVKPKTIPSKEGKAVVTKNSALQFQVKIILDSDSENPQTTQTQLTGEAKSTK</sequence>
<proteinExistence type="predicted"/>
<accession>A0A0A8EDA0</accession>
<feature type="compositionally biased region" description="Polar residues" evidence="1">
    <location>
        <begin position="1197"/>
        <end position="1207"/>
    </location>
</feature>
<feature type="compositionally biased region" description="Basic and acidic residues" evidence="1">
    <location>
        <begin position="320"/>
        <end position="340"/>
    </location>
</feature>
<feature type="compositionally biased region" description="Polar residues" evidence="1">
    <location>
        <begin position="344"/>
        <end position="355"/>
    </location>
</feature>
<feature type="region of interest" description="Disordered" evidence="1">
    <location>
        <begin position="316"/>
        <end position="356"/>
    </location>
</feature>
<protein>
    <submittedName>
        <fullName evidence="2">p97/LppS family protein</fullName>
    </submittedName>
</protein>
<dbReference type="STRING" id="743971.MYF_03270"/>
<dbReference type="EMBL" id="CP007585">
    <property type="protein sequence ID" value="AJC50131.1"/>
    <property type="molecule type" value="Genomic_DNA"/>
</dbReference>
<dbReference type="InterPro" id="IPR054789">
    <property type="entry name" value="P97_adhes_N"/>
</dbReference>
<feature type="compositionally biased region" description="Basic and acidic residues" evidence="1">
    <location>
        <begin position="709"/>
        <end position="721"/>
    </location>
</feature>
<dbReference type="NCBIfam" id="NF045828">
    <property type="entry name" value="P97_adhes_Nterm"/>
    <property type="match status" value="1"/>
</dbReference>
<dbReference type="RefSeq" id="WP_002557493.1">
    <property type="nucleotide sequence ID" value="NZ_CP007585.1"/>
</dbReference>
<dbReference type="KEGG" id="mfq:MYF_03270"/>
<dbReference type="OrthoDB" id="401273at2"/>
<feature type="compositionally biased region" description="Basic and acidic residues" evidence="1">
    <location>
        <begin position="657"/>
        <end position="669"/>
    </location>
</feature>
<gene>
    <name evidence="2" type="ORF">MYF_03270</name>
</gene>
<feature type="compositionally biased region" description="Polar residues" evidence="1">
    <location>
        <begin position="694"/>
        <end position="705"/>
    </location>
</feature>
<feature type="region of interest" description="Disordered" evidence="1">
    <location>
        <begin position="398"/>
        <end position="459"/>
    </location>
</feature>
<organism evidence="2 3">
    <name type="scientific">Mesomycoplasma flocculare ATCC 27399</name>
    <dbReference type="NCBI Taxonomy" id="743971"/>
    <lineage>
        <taxon>Bacteria</taxon>
        <taxon>Bacillati</taxon>
        <taxon>Mycoplasmatota</taxon>
        <taxon>Mycoplasmoidales</taxon>
        <taxon>Metamycoplasmataceae</taxon>
        <taxon>Mesomycoplasma</taxon>
    </lineage>
</organism>
<evidence type="ECO:0000256" key="1">
    <source>
        <dbReference type="SAM" id="MobiDB-lite"/>
    </source>
</evidence>
<reference evidence="2 3" key="1">
    <citation type="journal article" date="2015" name="Genome Announc.">
        <title>Complete Genome Sequence of Mycoplasma flocculare Strain Ms42T (ATCC 27399T).</title>
        <authorList>
            <person name="Calcutt M.J."/>
            <person name="Foecking M.F."/>
            <person name="Heidari M.B."/>
            <person name="McIntosh M.A."/>
        </authorList>
    </citation>
    <scope>NUCLEOTIDE SEQUENCE [LARGE SCALE GENOMIC DNA]</scope>
    <source>
        <strain evidence="3">ATCC 27399</strain>
    </source>
</reference>
<dbReference type="AlphaFoldDB" id="A0A0A8EDA0"/>
<dbReference type="Proteomes" id="UP000031129">
    <property type="component" value="Chromosome"/>
</dbReference>
<feature type="compositionally biased region" description="Low complexity" evidence="1">
    <location>
        <begin position="410"/>
        <end position="439"/>
    </location>
</feature>
<evidence type="ECO:0000313" key="2">
    <source>
        <dbReference type="EMBL" id="AJC50131.1"/>
    </source>
</evidence>
<keyword evidence="3" id="KW-1185">Reference proteome</keyword>
<feature type="region of interest" description="Disordered" evidence="1">
    <location>
        <begin position="1194"/>
        <end position="1214"/>
    </location>
</feature>